<gene>
    <name evidence="10" type="ORF">DdX_11869</name>
</gene>
<feature type="transmembrane region" description="Helical" evidence="8">
    <location>
        <begin position="335"/>
        <end position="355"/>
    </location>
</feature>
<evidence type="ECO:0000256" key="7">
    <source>
        <dbReference type="ARBA" id="ARBA00023224"/>
    </source>
</evidence>
<name>A0AAD4N1U9_9BILA</name>
<keyword evidence="6 10" id="KW-0675">Receptor</keyword>
<dbReference type="InterPro" id="IPR000276">
    <property type="entry name" value="GPCR_Rhodpsn"/>
</dbReference>
<evidence type="ECO:0000256" key="2">
    <source>
        <dbReference type="ARBA" id="ARBA00022692"/>
    </source>
</evidence>
<comment type="subcellular location">
    <subcellularLocation>
        <location evidence="1">Membrane</location>
        <topology evidence="1">Multi-pass membrane protein</topology>
    </subcellularLocation>
</comment>
<dbReference type="CDD" id="cd00637">
    <property type="entry name" value="7tm_classA_rhodopsin-like"/>
    <property type="match status" value="1"/>
</dbReference>
<feature type="transmembrane region" description="Helical" evidence="8">
    <location>
        <begin position="203"/>
        <end position="220"/>
    </location>
</feature>
<evidence type="ECO:0000256" key="4">
    <source>
        <dbReference type="ARBA" id="ARBA00023040"/>
    </source>
</evidence>
<keyword evidence="3 8" id="KW-1133">Transmembrane helix</keyword>
<keyword evidence="5 8" id="KW-0472">Membrane</keyword>
<feature type="transmembrane region" description="Helical" evidence="8">
    <location>
        <begin position="240"/>
        <end position="258"/>
    </location>
</feature>
<evidence type="ECO:0000256" key="6">
    <source>
        <dbReference type="ARBA" id="ARBA00023170"/>
    </source>
</evidence>
<sequence length="429" mass="49997">MLYIEYKALNCLTDLNTTHVVDPSGLLDDCTIWQIDYDLNELELDTRVNHSHDPCELAGLRGTVVIAQNGSARDLANKFYEDINPHSNSSCQKSFVLVFSSEPDVFNWRFGSDSPISGWELKDLLDKTHYDEINDPNGTALNFPEWVQIGITEYRKTKESVWEWNVWFLYVFRTAMVIGFFGNVICIATIFFSKLIQSYVNKYLFVMLLADMLFNVWVLARPLREEMQHWDYWWCTFFRYSWDSFTCASCNVLVILTMERFFAIVFPLQHMRYSHVNRWMVMLVSLLPVQLWALYLHTLFPYFHNIKVTAFKDNWCDVAYNIEYKARLPFQISQYFLPLFAVALVNVTIAIKMGITRKMPGKSPQTSKLTMEVDKIMNDIDAQHAETPSKCDNNQKANPVVPRKDAEIASGYKNKQVVLFQVNRSLTIV</sequence>
<dbReference type="AlphaFoldDB" id="A0AAD4N1U9"/>
<feature type="domain" description="G-protein coupled receptors family 1 profile" evidence="9">
    <location>
        <begin position="182"/>
        <end position="429"/>
    </location>
</feature>
<protein>
    <submittedName>
        <fullName evidence="10">7 transmembrane receptor (Rhodopsin family) domain-containing protein</fullName>
    </submittedName>
</protein>
<dbReference type="Proteomes" id="UP001201812">
    <property type="component" value="Unassembled WGS sequence"/>
</dbReference>
<evidence type="ECO:0000256" key="1">
    <source>
        <dbReference type="ARBA" id="ARBA00004141"/>
    </source>
</evidence>
<evidence type="ECO:0000256" key="8">
    <source>
        <dbReference type="SAM" id="Phobius"/>
    </source>
</evidence>
<accession>A0AAD4N1U9</accession>
<dbReference type="Gene3D" id="1.20.1070.10">
    <property type="entry name" value="Rhodopsin 7-helix transmembrane proteins"/>
    <property type="match status" value="1"/>
</dbReference>
<dbReference type="Pfam" id="PF00001">
    <property type="entry name" value="7tm_1"/>
    <property type="match status" value="1"/>
</dbReference>
<keyword evidence="11" id="KW-1185">Reference proteome</keyword>
<keyword evidence="2 8" id="KW-0812">Transmembrane</keyword>
<dbReference type="GO" id="GO:0016020">
    <property type="term" value="C:membrane"/>
    <property type="evidence" value="ECO:0007669"/>
    <property type="project" value="UniProtKB-SubCell"/>
</dbReference>
<dbReference type="EMBL" id="JAKKPZ010000035">
    <property type="protein sequence ID" value="KAI1708482.1"/>
    <property type="molecule type" value="Genomic_DNA"/>
</dbReference>
<evidence type="ECO:0000313" key="10">
    <source>
        <dbReference type="EMBL" id="KAI1708482.1"/>
    </source>
</evidence>
<evidence type="ECO:0000256" key="5">
    <source>
        <dbReference type="ARBA" id="ARBA00023136"/>
    </source>
</evidence>
<dbReference type="PANTHER" id="PTHR24243:SF208">
    <property type="entry name" value="PYROKININ-1 RECEPTOR"/>
    <property type="match status" value="1"/>
</dbReference>
<evidence type="ECO:0000313" key="11">
    <source>
        <dbReference type="Proteomes" id="UP001201812"/>
    </source>
</evidence>
<feature type="transmembrane region" description="Helical" evidence="8">
    <location>
        <begin position="279"/>
        <end position="303"/>
    </location>
</feature>
<keyword evidence="7" id="KW-0807">Transducer</keyword>
<comment type="caution">
    <text evidence="10">The sequence shown here is derived from an EMBL/GenBank/DDBJ whole genome shotgun (WGS) entry which is preliminary data.</text>
</comment>
<evidence type="ECO:0000256" key="3">
    <source>
        <dbReference type="ARBA" id="ARBA00022989"/>
    </source>
</evidence>
<dbReference type="PROSITE" id="PS50262">
    <property type="entry name" value="G_PROTEIN_RECEP_F1_2"/>
    <property type="match status" value="1"/>
</dbReference>
<evidence type="ECO:0000259" key="9">
    <source>
        <dbReference type="PROSITE" id="PS50262"/>
    </source>
</evidence>
<dbReference type="GO" id="GO:0004930">
    <property type="term" value="F:G protein-coupled receptor activity"/>
    <property type="evidence" value="ECO:0007669"/>
    <property type="project" value="UniProtKB-KW"/>
</dbReference>
<dbReference type="InterPro" id="IPR017452">
    <property type="entry name" value="GPCR_Rhodpsn_7TM"/>
</dbReference>
<feature type="transmembrane region" description="Helical" evidence="8">
    <location>
        <begin position="167"/>
        <end position="191"/>
    </location>
</feature>
<dbReference type="SUPFAM" id="SSF81321">
    <property type="entry name" value="Family A G protein-coupled receptor-like"/>
    <property type="match status" value="1"/>
</dbReference>
<organism evidence="10 11">
    <name type="scientific">Ditylenchus destructor</name>
    <dbReference type="NCBI Taxonomy" id="166010"/>
    <lineage>
        <taxon>Eukaryota</taxon>
        <taxon>Metazoa</taxon>
        <taxon>Ecdysozoa</taxon>
        <taxon>Nematoda</taxon>
        <taxon>Chromadorea</taxon>
        <taxon>Rhabditida</taxon>
        <taxon>Tylenchina</taxon>
        <taxon>Tylenchomorpha</taxon>
        <taxon>Sphaerularioidea</taxon>
        <taxon>Anguinidae</taxon>
        <taxon>Anguininae</taxon>
        <taxon>Ditylenchus</taxon>
    </lineage>
</organism>
<keyword evidence="4" id="KW-0297">G-protein coupled receptor</keyword>
<dbReference type="PROSITE" id="PS00237">
    <property type="entry name" value="G_PROTEIN_RECEP_F1_1"/>
    <property type="match status" value="1"/>
</dbReference>
<proteinExistence type="predicted"/>
<dbReference type="PANTHER" id="PTHR24243">
    <property type="entry name" value="G-PROTEIN COUPLED RECEPTOR"/>
    <property type="match status" value="1"/>
</dbReference>
<reference evidence="10" key="1">
    <citation type="submission" date="2022-01" db="EMBL/GenBank/DDBJ databases">
        <title>Genome Sequence Resource for Two Populations of Ditylenchus destructor, the Migratory Endoparasitic Phytonematode.</title>
        <authorList>
            <person name="Zhang H."/>
            <person name="Lin R."/>
            <person name="Xie B."/>
        </authorList>
    </citation>
    <scope>NUCLEOTIDE SEQUENCE</scope>
    <source>
        <strain evidence="10">BazhouSP</strain>
    </source>
</reference>